<reference evidence="1 2" key="1">
    <citation type="journal article" date="2012" name="Gene">
        <title>Sequence of Leptospira santarosai serovar Shermani genome and prediction of virulence-associated genes.</title>
        <authorList>
            <person name="Chou L.F."/>
            <person name="Chen Y.T."/>
            <person name="Lu C.W."/>
            <person name="Ko Y.C."/>
            <person name="Tang C.Y."/>
            <person name="Pan M.J."/>
            <person name="Tian Y.C."/>
            <person name="Chiu C.H."/>
            <person name="Hung C.C."/>
            <person name="Yang C.W."/>
        </authorList>
    </citation>
    <scope>NUCLEOTIDE SEQUENCE [LARGE SCALE GENOMIC DNA]</scope>
    <source>
        <strain evidence="1">LT 821</strain>
    </source>
</reference>
<evidence type="ECO:0000313" key="1">
    <source>
        <dbReference type="EMBL" id="AIT10890.1"/>
    </source>
</evidence>
<dbReference type="AlphaFoldDB" id="A0A097ESL1"/>
<proteinExistence type="predicted"/>
<gene>
    <name evidence="1" type="ORF">LSS_21535</name>
</gene>
<accession>A0A097ESL1</accession>
<dbReference type="KEGG" id="lst:LSS_21535"/>
<sequence>MRLCHDFPKLYYRCKLKNGAVRVKYKRLEVTSKHSEMVGIVISG</sequence>
<dbReference type="Proteomes" id="UP000035800">
    <property type="component" value="Chromosome I"/>
</dbReference>
<evidence type="ECO:0000313" key="2">
    <source>
        <dbReference type="Proteomes" id="UP000035800"/>
    </source>
</evidence>
<organism evidence="1 2">
    <name type="scientific">Leptospira santarosai serovar Shermani str. LT 821</name>
    <dbReference type="NCBI Taxonomy" id="758847"/>
    <lineage>
        <taxon>Bacteria</taxon>
        <taxon>Pseudomonadati</taxon>
        <taxon>Spirochaetota</taxon>
        <taxon>Spirochaetia</taxon>
        <taxon>Leptospirales</taxon>
        <taxon>Leptospiraceae</taxon>
        <taxon>Leptospira</taxon>
    </lineage>
</organism>
<dbReference type="EMBL" id="CP006694">
    <property type="protein sequence ID" value="AIT10890.1"/>
    <property type="molecule type" value="Genomic_DNA"/>
</dbReference>
<name>A0A097ESL1_9LEPT</name>
<protein>
    <submittedName>
        <fullName evidence="1">Uncharacterized protein</fullName>
    </submittedName>
</protein>
<reference evidence="1 2" key="2">
    <citation type="journal article" date="2014" name="Emerg. Microbes Infect.">
        <title>Potential impact on kidney infection: a whole-genome analysis of Leptospira santarosai serovar Shermani.</title>
        <authorList>
            <person name="Chou L.F."/>
            <person name="Chen T.W."/>
            <person name="Ko Y.C."/>
            <person name="Pan M.J."/>
            <person name="Tian Y.C."/>
            <person name="Chiu C.H."/>
            <person name="Tang P."/>
            <person name="Hung C.C."/>
            <person name="Yang C.W."/>
        </authorList>
    </citation>
    <scope>NUCLEOTIDE SEQUENCE</scope>
    <source>
        <strain evidence="1 2">LT 821</strain>
    </source>
</reference>